<reference evidence="2 3" key="1">
    <citation type="journal article" date="2014" name="Proc. Natl. Acad. Sci. U.S.A.">
        <title>Functional type 2 photosynthetic reaction centers found in the rare bacterial phylum Gemmatimonadetes.</title>
        <authorList>
            <person name="Zeng Y."/>
            <person name="Feng F."/>
            <person name="Medova H."/>
            <person name="Dean J."/>
            <person name="Koblizek M."/>
        </authorList>
    </citation>
    <scope>NUCLEOTIDE SEQUENCE [LARGE SCALE GENOMIC DNA]</scope>
    <source>
        <strain evidence="2 3">AP64</strain>
    </source>
</reference>
<reference evidence="2 3" key="2">
    <citation type="journal article" date="2016" name="Environ. Microbiol. Rep.">
        <title>Metagenomic evidence for the presence of phototrophic Gemmatimonadetes bacteria in diverse environments.</title>
        <authorList>
            <person name="Zeng Y."/>
            <person name="Baumbach J."/>
            <person name="Barbosa E.G."/>
            <person name="Azevedo V."/>
            <person name="Zhang C."/>
            <person name="Koblizek M."/>
        </authorList>
    </citation>
    <scope>NUCLEOTIDE SEQUENCE [LARGE SCALE GENOMIC DNA]</scope>
    <source>
        <strain evidence="2 3">AP64</strain>
    </source>
</reference>
<proteinExistence type="predicted"/>
<evidence type="ECO:0000313" key="3">
    <source>
        <dbReference type="Proteomes" id="UP000076404"/>
    </source>
</evidence>
<organism evidence="2 3">
    <name type="scientific">Gemmatimonas phototrophica</name>
    <dbReference type="NCBI Taxonomy" id="1379270"/>
    <lineage>
        <taxon>Bacteria</taxon>
        <taxon>Pseudomonadati</taxon>
        <taxon>Gemmatimonadota</taxon>
        <taxon>Gemmatimonadia</taxon>
        <taxon>Gemmatimonadales</taxon>
        <taxon>Gemmatimonadaceae</taxon>
        <taxon>Gemmatimonas</taxon>
    </lineage>
</organism>
<dbReference type="RefSeq" id="WP_026850702.1">
    <property type="nucleotide sequence ID" value="NZ_CP011454.1"/>
</dbReference>
<dbReference type="EMBL" id="CP011454">
    <property type="protein sequence ID" value="AMW05032.1"/>
    <property type="molecule type" value="Genomic_DNA"/>
</dbReference>
<dbReference type="AlphaFoldDB" id="A0A143BKI9"/>
<dbReference type="Proteomes" id="UP000076404">
    <property type="component" value="Chromosome"/>
</dbReference>
<sequence>MRPETSAFRELDTLVRNLSDQLAGFRRRALAAEARSRELEQILAGMTGKLDEVRQQVEDTQQSRDSALIQARTVEAQLAAARADVVRVQAAFQEVSAKATPEAMDQELARENERLRARLQEAREKTTQLTERVRFLRQQIGQGAER</sequence>
<dbReference type="STRING" id="1379270.GEMMAAP_09730"/>
<keyword evidence="1" id="KW-0175">Coiled coil</keyword>
<dbReference type="OrthoDB" id="9922287at2"/>
<evidence type="ECO:0000313" key="2">
    <source>
        <dbReference type="EMBL" id="AMW05032.1"/>
    </source>
</evidence>
<accession>A0A143BKI9</accession>
<keyword evidence="3" id="KW-1185">Reference proteome</keyword>
<feature type="coiled-coil region" evidence="1">
    <location>
        <begin position="105"/>
        <end position="139"/>
    </location>
</feature>
<name>A0A143BKI9_9BACT</name>
<protein>
    <submittedName>
        <fullName evidence="2">Uncharacterized protein</fullName>
    </submittedName>
</protein>
<evidence type="ECO:0000256" key="1">
    <source>
        <dbReference type="SAM" id="Coils"/>
    </source>
</evidence>
<gene>
    <name evidence="2" type="ORF">GEMMAAP_09730</name>
</gene>
<dbReference type="eggNOG" id="ENOG502ZGA9">
    <property type="taxonomic scope" value="Bacteria"/>
</dbReference>
<dbReference type="KEGG" id="gph:GEMMAAP_09730"/>
<feature type="coiled-coil region" evidence="1">
    <location>
        <begin position="15"/>
        <end position="70"/>
    </location>
</feature>